<feature type="transmembrane region" description="Helical" evidence="1">
    <location>
        <begin position="95"/>
        <end position="114"/>
    </location>
</feature>
<organism evidence="2">
    <name type="scientific">marine metagenome</name>
    <dbReference type="NCBI Taxonomy" id="408172"/>
    <lineage>
        <taxon>unclassified sequences</taxon>
        <taxon>metagenomes</taxon>
        <taxon>ecological metagenomes</taxon>
    </lineage>
</organism>
<accession>A0A383BLH2</accession>
<feature type="non-terminal residue" evidence="2">
    <location>
        <position position="130"/>
    </location>
</feature>
<gene>
    <name evidence="2" type="ORF">METZ01_LOCUS473583</name>
</gene>
<keyword evidence="1" id="KW-1133">Transmembrane helix</keyword>
<keyword evidence="1" id="KW-0472">Membrane</keyword>
<sequence>MKIVMVQRKSRSGFSLEAVYGAIAKEITDHSVELFTLTEKWLFKDILKLRRRQPDLFHITGDIHYMCFFLPLGKTILTIHDIGRYLRDLTGIRRFIYRMLWINLPIFFARAVFFSSKITKIRVSKIVNLS</sequence>
<evidence type="ECO:0000256" key="1">
    <source>
        <dbReference type="SAM" id="Phobius"/>
    </source>
</evidence>
<evidence type="ECO:0008006" key="3">
    <source>
        <dbReference type="Google" id="ProtNLM"/>
    </source>
</evidence>
<keyword evidence="1" id="KW-0812">Transmembrane</keyword>
<reference evidence="2" key="1">
    <citation type="submission" date="2018-05" db="EMBL/GenBank/DDBJ databases">
        <authorList>
            <person name="Lanie J.A."/>
            <person name="Ng W.-L."/>
            <person name="Kazmierczak K.M."/>
            <person name="Andrzejewski T.M."/>
            <person name="Davidsen T.M."/>
            <person name="Wayne K.J."/>
            <person name="Tettelin H."/>
            <person name="Glass J.I."/>
            <person name="Rusch D."/>
            <person name="Podicherti R."/>
            <person name="Tsui H.-C.T."/>
            <person name="Winkler M.E."/>
        </authorList>
    </citation>
    <scope>NUCLEOTIDE SEQUENCE</scope>
</reference>
<dbReference type="EMBL" id="UINC01201400">
    <property type="protein sequence ID" value="SVE20729.1"/>
    <property type="molecule type" value="Genomic_DNA"/>
</dbReference>
<protein>
    <recommendedName>
        <fullName evidence="3">Glycosyltransferase subfamily 4-like N-terminal domain-containing protein</fullName>
    </recommendedName>
</protein>
<proteinExistence type="predicted"/>
<dbReference type="AlphaFoldDB" id="A0A383BLH2"/>
<evidence type="ECO:0000313" key="2">
    <source>
        <dbReference type="EMBL" id="SVE20729.1"/>
    </source>
</evidence>
<name>A0A383BLH2_9ZZZZ</name>